<sequence>MNKEELNACLKSFYTSARKQDGQFYKSSSLKAIRAAIDRYLRMPPHSKQFSIVADPAFTEANKILDAFKQQVEKLFQSGELGPADTKDPAQLQRTAWFYLGIYFGRRGRENQRDMKPAMLALRATPQGEEYFELNREFPGSLPVTKNHQGGLSDAEDESDAKIFASPESAKCPVKTIKNYLSHLNPNFNPDEDKVWYCNSPLGVNSLDSTLKLMSSRAGIQPHLTNNCLRATSVTSVRRGTLNQSPATSPTIQSKVITIDLPSTSKRRCRKRSAPSFM</sequence>
<keyword evidence="2" id="KW-1185">Reference proteome</keyword>
<proteinExistence type="predicted"/>
<reference evidence="1 2" key="1">
    <citation type="submission" date="2022-05" db="EMBL/GenBank/DDBJ databases">
        <authorList>
            <consortium name="Genoscope - CEA"/>
            <person name="William W."/>
        </authorList>
    </citation>
    <scope>NUCLEOTIDE SEQUENCE [LARGE SCALE GENOMIC DNA]</scope>
</reference>
<evidence type="ECO:0000313" key="1">
    <source>
        <dbReference type="EMBL" id="CAH3170031.1"/>
    </source>
</evidence>
<gene>
    <name evidence="1" type="ORF">PLOB_00010420</name>
</gene>
<dbReference type="EMBL" id="CALNXK010000153">
    <property type="protein sequence ID" value="CAH3170031.1"/>
    <property type="molecule type" value="Genomic_DNA"/>
</dbReference>
<protein>
    <submittedName>
        <fullName evidence="1">Uncharacterized protein</fullName>
    </submittedName>
</protein>
<feature type="non-terminal residue" evidence="1">
    <location>
        <position position="278"/>
    </location>
</feature>
<organism evidence="1 2">
    <name type="scientific">Porites lobata</name>
    <dbReference type="NCBI Taxonomy" id="104759"/>
    <lineage>
        <taxon>Eukaryota</taxon>
        <taxon>Metazoa</taxon>
        <taxon>Cnidaria</taxon>
        <taxon>Anthozoa</taxon>
        <taxon>Hexacorallia</taxon>
        <taxon>Scleractinia</taxon>
        <taxon>Fungiina</taxon>
        <taxon>Poritidae</taxon>
        <taxon>Porites</taxon>
    </lineage>
</organism>
<dbReference type="PANTHER" id="PTHR21446:SF12">
    <property type="entry name" value="POTASSIUM CHANNEL TETRAMERIZATION DOMAIN CONTAINING 1"/>
    <property type="match status" value="1"/>
</dbReference>
<dbReference type="InterPro" id="IPR052787">
    <property type="entry name" value="MAVS"/>
</dbReference>
<comment type="caution">
    <text evidence="1">The sequence shown here is derived from an EMBL/GenBank/DDBJ whole genome shotgun (WGS) entry which is preliminary data.</text>
</comment>
<evidence type="ECO:0000313" key="2">
    <source>
        <dbReference type="Proteomes" id="UP001159405"/>
    </source>
</evidence>
<dbReference type="PANTHER" id="PTHR21446">
    <property type="entry name" value="DUF3504 DOMAIN-CONTAINING PROTEIN"/>
    <property type="match status" value="1"/>
</dbReference>
<name>A0ABN8QV80_9CNID</name>
<dbReference type="Proteomes" id="UP001159405">
    <property type="component" value="Unassembled WGS sequence"/>
</dbReference>
<accession>A0ABN8QV80</accession>